<dbReference type="AlphaFoldDB" id="A0A9Q9IAD0"/>
<dbReference type="KEGG" id="daur:Daura_32020"/>
<dbReference type="PANTHER" id="PTHR38436:SF1">
    <property type="entry name" value="ESTER CYCLASE"/>
    <property type="match status" value="1"/>
</dbReference>
<accession>A0A9Q9IAD0</accession>
<dbReference type="OrthoDB" id="9182871at2"/>
<proteinExistence type="predicted"/>
<organism evidence="1 2">
    <name type="scientific">Dactylosporangium aurantiacum</name>
    <dbReference type="NCBI Taxonomy" id="35754"/>
    <lineage>
        <taxon>Bacteria</taxon>
        <taxon>Bacillati</taxon>
        <taxon>Actinomycetota</taxon>
        <taxon>Actinomycetes</taxon>
        <taxon>Micromonosporales</taxon>
        <taxon>Micromonosporaceae</taxon>
        <taxon>Dactylosporangium</taxon>
    </lineage>
</organism>
<evidence type="ECO:0000313" key="2">
    <source>
        <dbReference type="Proteomes" id="UP001058003"/>
    </source>
</evidence>
<dbReference type="SUPFAM" id="SSF54427">
    <property type="entry name" value="NTF2-like"/>
    <property type="match status" value="1"/>
</dbReference>
<reference evidence="1" key="1">
    <citation type="submission" date="2021-04" db="EMBL/GenBank/DDBJ databases">
        <title>Dactylosporangium aurantiacum NRRL B-8018 full assembly.</title>
        <authorList>
            <person name="Hartkoorn R.C."/>
            <person name="Beaudoing E."/>
            <person name="Hot D."/>
        </authorList>
    </citation>
    <scope>NUCLEOTIDE SEQUENCE</scope>
    <source>
        <strain evidence="1">NRRL B-8018</strain>
    </source>
</reference>
<gene>
    <name evidence="1" type="ORF">Daura_32020</name>
</gene>
<dbReference type="InterPro" id="IPR032710">
    <property type="entry name" value="NTF2-like_dom_sf"/>
</dbReference>
<dbReference type="Gene3D" id="3.10.450.50">
    <property type="match status" value="1"/>
</dbReference>
<dbReference type="GO" id="GO:0030638">
    <property type="term" value="P:polyketide metabolic process"/>
    <property type="evidence" value="ECO:0007669"/>
    <property type="project" value="InterPro"/>
</dbReference>
<sequence>MGDATREQMVEAYVRVWIGELWNLGDPAGGRVLAEDFHDHRPIEQFPNTREGHIAMAVDWHQAFPDMTFVIEDVMVESNKLVARYRAAGTHLGVLSGIPGTGRGVELTGIDIMGFRGREIVEWWHNEDINGLMSQITAP</sequence>
<dbReference type="Proteomes" id="UP001058003">
    <property type="component" value="Chromosome"/>
</dbReference>
<dbReference type="RefSeq" id="WP_052388019.1">
    <property type="nucleotide sequence ID" value="NZ_CP073767.1"/>
</dbReference>
<dbReference type="InterPro" id="IPR009959">
    <property type="entry name" value="Cyclase_SnoaL-like"/>
</dbReference>
<keyword evidence="2" id="KW-1185">Reference proteome</keyword>
<name>A0A9Q9IAD0_9ACTN</name>
<dbReference type="Pfam" id="PF07366">
    <property type="entry name" value="SnoaL"/>
    <property type="match status" value="1"/>
</dbReference>
<evidence type="ECO:0000313" key="1">
    <source>
        <dbReference type="EMBL" id="UWZ51366.1"/>
    </source>
</evidence>
<dbReference type="EMBL" id="CP073767">
    <property type="protein sequence ID" value="UWZ51366.1"/>
    <property type="molecule type" value="Genomic_DNA"/>
</dbReference>
<protein>
    <submittedName>
        <fullName evidence="1">Ester cyclase</fullName>
    </submittedName>
</protein>
<dbReference type="PANTHER" id="PTHR38436">
    <property type="entry name" value="POLYKETIDE CYCLASE SNOAL-LIKE DOMAIN"/>
    <property type="match status" value="1"/>
</dbReference>